<dbReference type="SMART" id="SM00369">
    <property type="entry name" value="LRR_TYP"/>
    <property type="match status" value="4"/>
</dbReference>
<accession>A0ABM1XNX9</accession>
<evidence type="ECO:0000256" key="3">
    <source>
        <dbReference type="ARBA" id="ARBA00022737"/>
    </source>
</evidence>
<keyword evidence="3" id="KW-0677">Repeat</keyword>
<dbReference type="Gene3D" id="3.80.10.10">
    <property type="entry name" value="Ribonuclease Inhibitor"/>
    <property type="match status" value="1"/>
</dbReference>
<dbReference type="InterPro" id="IPR032675">
    <property type="entry name" value="LRR_dom_sf"/>
</dbReference>
<organism evidence="7 8">
    <name type="scientific">Aedes albopictus</name>
    <name type="common">Asian tiger mosquito</name>
    <name type="synonym">Stegomyia albopicta</name>
    <dbReference type="NCBI Taxonomy" id="7160"/>
    <lineage>
        <taxon>Eukaryota</taxon>
        <taxon>Metazoa</taxon>
        <taxon>Ecdysozoa</taxon>
        <taxon>Arthropoda</taxon>
        <taxon>Hexapoda</taxon>
        <taxon>Insecta</taxon>
        <taxon>Pterygota</taxon>
        <taxon>Neoptera</taxon>
        <taxon>Endopterygota</taxon>
        <taxon>Diptera</taxon>
        <taxon>Nematocera</taxon>
        <taxon>Culicoidea</taxon>
        <taxon>Culicidae</taxon>
        <taxon>Culicinae</taxon>
        <taxon>Aedini</taxon>
        <taxon>Aedes</taxon>
        <taxon>Stegomyia</taxon>
    </lineage>
</organism>
<feature type="coiled-coil region" evidence="5">
    <location>
        <begin position="279"/>
        <end position="345"/>
    </location>
</feature>
<keyword evidence="5" id="KW-0175">Coiled coil</keyword>
<keyword evidence="6" id="KW-0732">Signal</keyword>
<proteinExistence type="predicted"/>
<evidence type="ECO:0000256" key="2">
    <source>
        <dbReference type="ARBA" id="ARBA00022614"/>
    </source>
</evidence>
<evidence type="ECO:0000256" key="4">
    <source>
        <dbReference type="ARBA" id="ARBA00024433"/>
    </source>
</evidence>
<reference evidence="7" key="2">
    <citation type="submission" date="2025-05" db="UniProtKB">
        <authorList>
            <consortium name="EnsemblMetazoa"/>
        </authorList>
    </citation>
    <scope>IDENTIFICATION</scope>
    <source>
        <strain evidence="7">Foshan</strain>
    </source>
</reference>
<dbReference type="Proteomes" id="UP000069940">
    <property type="component" value="Unassembled WGS sequence"/>
</dbReference>
<dbReference type="PANTHER" id="PTHR45973">
    <property type="entry name" value="PROTEIN PHOSPHATASE 1 REGULATORY SUBUNIT SDS22-RELATED"/>
    <property type="match status" value="1"/>
</dbReference>
<keyword evidence="2" id="KW-0433">Leucine-rich repeat</keyword>
<evidence type="ECO:0000256" key="5">
    <source>
        <dbReference type="SAM" id="Coils"/>
    </source>
</evidence>
<protein>
    <recommendedName>
        <fullName evidence="4">Dynein axonemal assembly factor 1 homolog</fullName>
    </recommendedName>
</protein>
<dbReference type="InterPro" id="IPR050576">
    <property type="entry name" value="Cilia_flagella_integrity"/>
</dbReference>
<dbReference type="GeneID" id="115256076"/>
<dbReference type="PROSITE" id="PS51450">
    <property type="entry name" value="LRR"/>
    <property type="match status" value="2"/>
</dbReference>
<feature type="signal peptide" evidence="6">
    <location>
        <begin position="1"/>
        <end position="19"/>
    </location>
</feature>
<dbReference type="InterPro" id="IPR003591">
    <property type="entry name" value="Leu-rich_rpt_typical-subtyp"/>
</dbReference>
<dbReference type="Pfam" id="PF13855">
    <property type="entry name" value="LRR_8"/>
    <property type="match status" value="1"/>
</dbReference>
<dbReference type="SUPFAM" id="SSF52058">
    <property type="entry name" value="L domain-like"/>
    <property type="match status" value="1"/>
</dbReference>
<evidence type="ECO:0000256" key="1">
    <source>
        <dbReference type="ARBA" id="ARBA00003843"/>
    </source>
</evidence>
<sequence>MKEIVVLLLLIGTFGEIKSFSVHLSKNEAEIRNFYLPGDAASVEEIPAVESLYFIYFYGNILPQNFTDQLQKCIHIKFHGGKVKTIHISPKLTSIELQFTLTENVIIERGKYYALEKFVCRNEKLTRIPENMNQLKKMKYLDLNSNLIQTVQIDQLTGLDNLESLDLFSNKIKQIYNHGLASLPSLTHLNLANNELKHIDVCSWHMPKLSHLNLTANKLTHFAINHFRGLKKVNLAGNPLNCVWKNSLLRNKSDMTIEGELTCDTDSKVVFGFDCRLTIDQLQQQKANFDSRLAQIEETVLNNNPQFSELSTRVQKLEVEVNKRFQKMEELLEKLSSKIVEQQNVANDIIEAIYRAEIERTYNTKKNP</sequence>
<name>A0ABM1XNX9_AEDAL</name>
<feature type="chain" id="PRO_5046336780" description="Dynein axonemal assembly factor 1 homolog" evidence="6">
    <location>
        <begin position="20"/>
        <end position="368"/>
    </location>
</feature>
<keyword evidence="8" id="KW-1185">Reference proteome</keyword>
<evidence type="ECO:0000256" key="6">
    <source>
        <dbReference type="SAM" id="SignalP"/>
    </source>
</evidence>
<comment type="function">
    <text evidence="1">Cilium-specific protein required for cilia structures.</text>
</comment>
<dbReference type="PANTHER" id="PTHR45973:SF35">
    <property type="entry name" value="LEUCINE-RICH REPEAT-CONTAINING PROTEIN 43"/>
    <property type="match status" value="1"/>
</dbReference>
<dbReference type="InterPro" id="IPR001611">
    <property type="entry name" value="Leu-rich_rpt"/>
</dbReference>
<dbReference type="EnsemblMetazoa" id="AALFPA23_001426.R1171">
    <property type="protein sequence ID" value="AALFPA23_001426.P1171"/>
    <property type="gene ID" value="AALFPA23_001426"/>
</dbReference>
<reference evidence="8" key="1">
    <citation type="journal article" date="2015" name="Proc. Natl. Acad. Sci. U.S.A.">
        <title>Genome sequence of the Asian Tiger mosquito, Aedes albopictus, reveals insights into its biology, genetics, and evolution.</title>
        <authorList>
            <person name="Chen X.G."/>
            <person name="Jiang X."/>
            <person name="Gu J."/>
            <person name="Xu M."/>
            <person name="Wu Y."/>
            <person name="Deng Y."/>
            <person name="Zhang C."/>
            <person name="Bonizzoni M."/>
            <person name="Dermauw W."/>
            <person name="Vontas J."/>
            <person name="Armbruster P."/>
            <person name="Huang X."/>
            <person name="Yang Y."/>
            <person name="Zhang H."/>
            <person name="He W."/>
            <person name="Peng H."/>
            <person name="Liu Y."/>
            <person name="Wu K."/>
            <person name="Chen J."/>
            <person name="Lirakis M."/>
            <person name="Topalis P."/>
            <person name="Van Leeuwen T."/>
            <person name="Hall A.B."/>
            <person name="Jiang X."/>
            <person name="Thorpe C."/>
            <person name="Mueller R.L."/>
            <person name="Sun C."/>
            <person name="Waterhouse R.M."/>
            <person name="Yan G."/>
            <person name="Tu Z.J."/>
            <person name="Fang X."/>
            <person name="James A.A."/>
        </authorList>
    </citation>
    <scope>NUCLEOTIDE SEQUENCE [LARGE SCALE GENOMIC DNA]</scope>
    <source>
        <strain evidence="8">Foshan</strain>
    </source>
</reference>
<dbReference type="RefSeq" id="XP_029710177.1">
    <property type="nucleotide sequence ID" value="XM_029854317.2"/>
</dbReference>
<evidence type="ECO:0000313" key="8">
    <source>
        <dbReference type="Proteomes" id="UP000069940"/>
    </source>
</evidence>
<evidence type="ECO:0000313" key="7">
    <source>
        <dbReference type="EnsemblMetazoa" id="AALFPA23_001426.P1171"/>
    </source>
</evidence>